<feature type="coiled-coil region" evidence="1">
    <location>
        <begin position="85"/>
        <end position="119"/>
    </location>
</feature>
<dbReference type="EMBL" id="JAKCXM010000504">
    <property type="protein sequence ID" value="KAJ0393329.1"/>
    <property type="molecule type" value="Genomic_DNA"/>
</dbReference>
<proteinExistence type="predicted"/>
<comment type="caution">
    <text evidence="4">The sequence shown here is derived from an EMBL/GenBank/DDBJ whole genome shotgun (WGS) entry which is preliminary data.</text>
</comment>
<dbReference type="Pfam" id="PF07716">
    <property type="entry name" value="bZIP_2"/>
    <property type="match status" value="1"/>
</dbReference>
<evidence type="ECO:0000256" key="1">
    <source>
        <dbReference type="SAM" id="Coils"/>
    </source>
</evidence>
<gene>
    <name evidence="4" type="ORF">P43SY_002892</name>
</gene>
<evidence type="ECO:0000256" key="2">
    <source>
        <dbReference type="SAM" id="MobiDB-lite"/>
    </source>
</evidence>
<evidence type="ECO:0000313" key="5">
    <source>
        <dbReference type="Proteomes" id="UP001209570"/>
    </source>
</evidence>
<dbReference type="Gene3D" id="1.20.5.170">
    <property type="match status" value="1"/>
</dbReference>
<dbReference type="GO" id="GO:0003700">
    <property type="term" value="F:DNA-binding transcription factor activity"/>
    <property type="evidence" value="ECO:0007669"/>
    <property type="project" value="InterPro"/>
</dbReference>
<protein>
    <recommendedName>
        <fullName evidence="3">BZIP domain-containing protein</fullName>
    </recommendedName>
</protein>
<feature type="coiled-coil region" evidence="1">
    <location>
        <begin position="147"/>
        <end position="195"/>
    </location>
</feature>
<keyword evidence="1" id="KW-0175">Coiled coil</keyword>
<name>A0AAD5LAE8_PYTIN</name>
<sequence>MLSATPEFDLLSLAMDAADEAVDVDQAAGVRSRRFSEDSAATSCGTLSPSSSPAPLSVVPLPLSLELPTPRRDEDALALRRKRNREAMRRTRQRERETIASLRQTVTRLETQYATLTATWNGPAVAPDGAGAQLAAFDATLERRAQLRDLEARLQQLVQLRRELEAENAATKELLAAKHAQLQTLQAALDEYQLDDMVQEKLALLEEEAAQSARKITAQLASSPGFVALSPLQTQSLLTAFCDELERIKALRWPTPSPSTLPRPPAGAPPYAPRTFESAQLLVFDVFGWHTRRHINPATNEMHFEISKVFPVSADEMTERSWTSSLDLEAFRRKGHEMRIRRLERLQVVSDNVLVLVREIEHPVDPTVVFRTHFLAFRMRRGDTWVIGQQSINPVAPQPPETAPTAERVVWVDVFAGVEVRPLDEATCEVRWRGRTNYKSLQHAAENAVRFLTSVVRWEADLMGPLFRLLSS</sequence>
<keyword evidence="5" id="KW-1185">Reference proteome</keyword>
<dbReference type="Proteomes" id="UP001209570">
    <property type="component" value="Unassembled WGS sequence"/>
</dbReference>
<dbReference type="InterPro" id="IPR046347">
    <property type="entry name" value="bZIP_sf"/>
</dbReference>
<dbReference type="InterPro" id="IPR004827">
    <property type="entry name" value="bZIP"/>
</dbReference>
<evidence type="ECO:0000259" key="3">
    <source>
        <dbReference type="Pfam" id="PF07716"/>
    </source>
</evidence>
<reference evidence="4" key="1">
    <citation type="submission" date="2021-12" db="EMBL/GenBank/DDBJ databases">
        <title>Prjna785345.</title>
        <authorList>
            <person name="Rujirawat T."/>
            <person name="Krajaejun T."/>
        </authorList>
    </citation>
    <scope>NUCLEOTIDE SEQUENCE</scope>
    <source>
        <strain evidence="4">Pi057C3</strain>
    </source>
</reference>
<feature type="domain" description="BZIP" evidence="3">
    <location>
        <begin position="79"/>
        <end position="116"/>
    </location>
</feature>
<dbReference type="SUPFAM" id="SSF57959">
    <property type="entry name" value="Leucine zipper domain"/>
    <property type="match status" value="1"/>
</dbReference>
<organism evidence="4 5">
    <name type="scientific">Pythium insidiosum</name>
    <name type="common">Pythiosis disease agent</name>
    <dbReference type="NCBI Taxonomy" id="114742"/>
    <lineage>
        <taxon>Eukaryota</taxon>
        <taxon>Sar</taxon>
        <taxon>Stramenopiles</taxon>
        <taxon>Oomycota</taxon>
        <taxon>Peronosporomycetes</taxon>
        <taxon>Pythiales</taxon>
        <taxon>Pythiaceae</taxon>
        <taxon>Pythium</taxon>
    </lineage>
</organism>
<evidence type="ECO:0000313" key="4">
    <source>
        <dbReference type="EMBL" id="KAJ0393329.1"/>
    </source>
</evidence>
<accession>A0AAD5LAE8</accession>
<feature type="region of interest" description="Disordered" evidence="2">
    <location>
        <begin position="32"/>
        <end position="55"/>
    </location>
</feature>
<dbReference type="AlphaFoldDB" id="A0AAD5LAE8"/>